<dbReference type="AlphaFoldDB" id="A0A845L7D7"/>
<dbReference type="Proteomes" id="UP000471031">
    <property type="component" value="Unassembled WGS sequence"/>
</dbReference>
<dbReference type="RefSeq" id="WP_161260098.1">
    <property type="nucleotide sequence ID" value="NZ_JAFBDC010000001.1"/>
</dbReference>
<protein>
    <submittedName>
        <fullName evidence="1">Uncharacterized protein</fullName>
    </submittedName>
</protein>
<evidence type="ECO:0000313" key="2">
    <source>
        <dbReference type="Proteomes" id="UP000471031"/>
    </source>
</evidence>
<gene>
    <name evidence="1" type="ORF">GTO89_00495</name>
</gene>
<accession>A0A845L7D7</accession>
<comment type="caution">
    <text evidence="1">The sequence shown here is derived from an EMBL/GenBank/DDBJ whole genome shotgun (WGS) entry which is preliminary data.</text>
</comment>
<organism evidence="1 2">
    <name type="scientific">Heliomicrobium gestii</name>
    <name type="common">Heliobacterium gestii</name>
    <dbReference type="NCBI Taxonomy" id="2699"/>
    <lineage>
        <taxon>Bacteria</taxon>
        <taxon>Bacillati</taxon>
        <taxon>Bacillota</taxon>
        <taxon>Clostridia</taxon>
        <taxon>Eubacteriales</taxon>
        <taxon>Heliobacteriaceae</taxon>
        <taxon>Heliomicrobium</taxon>
    </lineage>
</organism>
<keyword evidence="2" id="KW-1185">Reference proteome</keyword>
<dbReference type="EMBL" id="WXEX01000001">
    <property type="protein sequence ID" value="MZP41511.1"/>
    <property type="molecule type" value="Genomic_DNA"/>
</dbReference>
<evidence type="ECO:0000313" key="1">
    <source>
        <dbReference type="EMBL" id="MZP41511.1"/>
    </source>
</evidence>
<sequence>MAFSLPLVSRSMANRRSAVKASSTSRQEGNDFAQLKRAIEAIDQHCGAIQKQLHEKTERLFDDNFDEKTFFSLDNLQHCIVTEAEQEEMTRSVQQALNRLHSPVIFGDLLSPPPPLEIPQHLSRFVREMKTTLLLSRFADKTCNMACERLFEGVAPKVGGALVKSACAKLFSSLNTGTFFLERAGASPEKELERVRLELRRRLRGVIDRWIFHVKEHWRQQVIDAFFPLDEA</sequence>
<proteinExistence type="predicted"/>
<name>A0A845L7D7_HELGE</name>
<reference evidence="1 2" key="1">
    <citation type="submission" date="2020-01" db="EMBL/GenBank/DDBJ databases">
        <title>Whole genome sequence of Heliobacterium gestii DSM 11169.</title>
        <authorList>
            <person name="Kyndt J.A."/>
            <person name="Meyer T.E."/>
        </authorList>
    </citation>
    <scope>NUCLEOTIDE SEQUENCE [LARGE SCALE GENOMIC DNA]</scope>
    <source>
        <strain evidence="1 2">DSM 11169</strain>
    </source>
</reference>